<sequence>MKQALLIIDAQYALIEGGAGERPVYQKENLIQQINLVISKAQAAGADILFVRDTDVAEGQGAGFDIHPQIQIPEGAPIFNKQATNAFHGTGLLAYVKQAEIAHLVIMGCETQHCIDTAVRYATVQGMDVTLAADGHSTAGSDVLSAEQIIQHHNQILHGHYNVDHFSIVRQAAEDLFHPIHDTYR</sequence>
<dbReference type="GO" id="GO:0016787">
    <property type="term" value="F:hydrolase activity"/>
    <property type="evidence" value="ECO:0007669"/>
    <property type="project" value="UniProtKB-KW"/>
</dbReference>
<comment type="similarity">
    <text evidence="1">Belongs to the isochorismatase family.</text>
</comment>
<dbReference type="InterPro" id="IPR036380">
    <property type="entry name" value="Isochorismatase-like_sf"/>
</dbReference>
<feature type="domain" description="Isochorismatase-like" evidence="3">
    <location>
        <begin position="4"/>
        <end position="140"/>
    </location>
</feature>
<name>A0A285P128_9BACI</name>
<dbReference type="Pfam" id="PF00857">
    <property type="entry name" value="Isochorismatase"/>
    <property type="match status" value="1"/>
</dbReference>
<dbReference type="EMBL" id="OBEK01000004">
    <property type="protein sequence ID" value="SNZ15430.1"/>
    <property type="molecule type" value="Genomic_DNA"/>
</dbReference>
<dbReference type="PANTHER" id="PTHR43540">
    <property type="entry name" value="PEROXYUREIDOACRYLATE/UREIDOACRYLATE AMIDOHYDROLASE-RELATED"/>
    <property type="match status" value="1"/>
</dbReference>
<gene>
    <name evidence="4" type="ORF">SAMN05421503_2631</name>
</gene>
<accession>A0A285P128</accession>
<dbReference type="AlphaFoldDB" id="A0A285P128"/>
<dbReference type="PANTHER" id="PTHR43540:SF14">
    <property type="entry name" value="ISOCHORISMATASE"/>
    <property type="match status" value="1"/>
</dbReference>
<protein>
    <submittedName>
        <fullName evidence="4">Nicotinamidase-related amidase</fullName>
    </submittedName>
</protein>
<evidence type="ECO:0000256" key="1">
    <source>
        <dbReference type="ARBA" id="ARBA00006336"/>
    </source>
</evidence>
<evidence type="ECO:0000259" key="3">
    <source>
        <dbReference type="Pfam" id="PF00857"/>
    </source>
</evidence>
<evidence type="ECO:0000313" key="5">
    <source>
        <dbReference type="Proteomes" id="UP000219356"/>
    </source>
</evidence>
<keyword evidence="5" id="KW-1185">Reference proteome</keyword>
<organism evidence="4 5">
    <name type="scientific">Terribacillus aidingensis</name>
    <dbReference type="NCBI Taxonomy" id="586416"/>
    <lineage>
        <taxon>Bacteria</taxon>
        <taxon>Bacillati</taxon>
        <taxon>Bacillota</taxon>
        <taxon>Bacilli</taxon>
        <taxon>Bacillales</taxon>
        <taxon>Bacillaceae</taxon>
        <taxon>Terribacillus</taxon>
    </lineage>
</organism>
<dbReference type="InterPro" id="IPR000868">
    <property type="entry name" value="Isochorismatase-like_dom"/>
</dbReference>
<keyword evidence="2" id="KW-0378">Hydrolase</keyword>
<dbReference type="OrthoDB" id="9785724at2"/>
<dbReference type="SUPFAM" id="SSF52499">
    <property type="entry name" value="Isochorismatase-like hydrolases"/>
    <property type="match status" value="1"/>
</dbReference>
<dbReference type="RefSeq" id="WP_097042808.1">
    <property type="nucleotide sequence ID" value="NZ_OBEK01000004.1"/>
</dbReference>
<dbReference type="Gene3D" id="3.40.50.850">
    <property type="entry name" value="Isochorismatase-like"/>
    <property type="match status" value="1"/>
</dbReference>
<reference evidence="5" key="1">
    <citation type="submission" date="2017-09" db="EMBL/GenBank/DDBJ databases">
        <authorList>
            <person name="Varghese N."/>
            <person name="Submissions S."/>
        </authorList>
    </citation>
    <scope>NUCLEOTIDE SEQUENCE [LARGE SCALE GENOMIC DNA]</scope>
    <source>
        <strain evidence="5">CGMCC 1.8913</strain>
    </source>
</reference>
<dbReference type="Proteomes" id="UP000219356">
    <property type="component" value="Unassembled WGS sequence"/>
</dbReference>
<dbReference type="InterPro" id="IPR050272">
    <property type="entry name" value="Isochorismatase-like_hydrls"/>
</dbReference>
<proteinExistence type="inferred from homology"/>
<dbReference type="STRING" id="586416.GZ22_02230"/>
<evidence type="ECO:0000256" key="2">
    <source>
        <dbReference type="ARBA" id="ARBA00022801"/>
    </source>
</evidence>
<evidence type="ECO:0000313" key="4">
    <source>
        <dbReference type="EMBL" id="SNZ15430.1"/>
    </source>
</evidence>